<dbReference type="AlphaFoldDB" id="A0A8S1JMR8"/>
<evidence type="ECO:0000313" key="2">
    <source>
        <dbReference type="Proteomes" id="UP000688137"/>
    </source>
</evidence>
<comment type="caution">
    <text evidence="1">The sequence shown here is derived from an EMBL/GenBank/DDBJ whole genome shotgun (WGS) entry which is preliminary data.</text>
</comment>
<accession>A0A8S1JMR8</accession>
<dbReference type="EMBL" id="CAJJDM010000002">
    <property type="protein sequence ID" value="CAD8043464.1"/>
    <property type="molecule type" value="Genomic_DNA"/>
</dbReference>
<dbReference type="Proteomes" id="UP000688137">
    <property type="component" value="Unassembled WGS sequence"/>
</dbReference>
<organism evidence="1 2">
    <name type="scientific">Paramecium primaurelia</name>
    <dbReference type="NCBI Taxonomy" id="5886"/>
    <lineage>
        <taxon>Eukaryota</taxon>
        <taxon>Sar</taxon>
        <taxon>Alveolata</taxon>
        <taxon>Ciliophora</taxon>
        <taxon>Intramacronucleata</taxon>
        <taxon>Oligohymenophorea</taxon>
        <taxon>Peniculida</taxon>
        <taxon>Parameciidae</taxon>
        <taxon>Paramecium</taxon>
    </lineage>
</organism>
<reference evidence="1" key="1">
    <citation type="submission" date="2021-01" db="EMBL/GenBank/DDBJ databases">
        <authorList>
            <consortium name="Genoscope - CEA"/>
            <person name="William W."/>
        </authorList>
    </citation>
    <scope>NUCLEOTIDE SEQUENCE</scope>
</reference>
<keyword evidence="2" id="KW-1185">Reference proteome</keyword>
<sequence length="60" mass="6766">MIQIQGSDTQQLIIELVQINQLLIISGDTKMLDLLLIFQKQKTNIAFLIQQELQGIIGLS</sequence>
<name>A0A8S1JMR8_PARPR</name>
<proteinExistence type="predicted"/>
<gene>
    <name evidence="1" type="ORF">PPRIM_AZ9-3.1.T0050117</name>
</gene>
<protein>
    <submittedName>
        <fullName evidence="1">Uncharacterized protein</fullName>
    </submittedName>
</protein>
<evidence type="ECO:0000313" key="1">
    <source>
        <dbReference type="EMBL" id="CAD8043464.1"/>
    </source>
</evidence>